<proteinExistence type="predicted"/>
<organism evidence="2 3">
    <name type="scientific">Gossypium gossypioides</name>
    <name type="common">Mexican cotton</name>
    <name type="synonym">Selera gossypioides</name>
    <dbReference type="NCBI Taxonomy" id="34282"/>
    <lineage>
        <taxon>Eukaryota</taxon>
        <taxon>Viridiplantae</taxon>
        <taxon>Streptophyta</taxon>
        <taxon>Embryophyta</taxon>
        <taxon>Tracheophyta</taxon>
        <taxon>Spermatophyta</taxon>
        <taxon>Magnoliopsida</taxon>
        <taxon>eudicotyledons</taxon>
        <taxon>Gunneridae</taxon>
        <taxon>Pentapetalae</taxon>
        <taxon>rosids</taxon>
        <taxon>malvids</taxon>
        <taxon>Malvales</taxon>
        <taxon>Malvaceae</taxon>
        <taxon>Malvoideae</taxon>
        <taxon>Gossypium</taxon>
    </lineage>
</organism>
<dbReference type="InterPro" id="IPR002156">
    <property type="entry name" value="RNaseH_domain"/>
</dbReference>
<reference evidence="2 3" key="1">
    <citation type="journal article" date="2019" name="Genome Biol. Evol.">
        <title>Insights into the evolution of the New World diploid cottons (Gossypium, subgenus Houzingenia) based on genome sequencing.</title>
        <authorList>
            <person name="Grover C.E."/>
            <person name="Arick M.A. 2nd"/>
            <person name="Thrash A."/>
            <person name="Conover J.L."/>
            <person name="Sanders W.S."/>
            <person name="Peterson D.G."/>
            <person name="Frelichowski J.E."/>
            <person name="Scheffler J.A."/>
            <person name="Scheffler B.E."/>
            <person name="Wendel J.F."/>
        </authorList>
    </citation>
    <scope>NUCLEOTIDE SEQUENCE [LARGE SCALE GENOMIC DNA]</scope>
    <source>
        <strain evidence="2">5</strain>
        <tissue evidence="2">Leaf</tissue>
    </source>
</reference>
<dbReference type="AlphaFoldDB" id="A0A7J9D6F0"/>
<feature type="domain" description="RNase H type-1" evidence="1">
    <location>
        <begin position="61"/>
        <end position="138"/>
    </location>
</feature>
<dbReference type="GO" id="GO:0004523">
    <property type="term" value="F:RNA-DNA hybrid ribonuclease activity"/>
    <property type="evidence" value="ECO:0007669"/>
    <property type="project" value="InterPro"/>
</dbReference>
<dbReference type="SUPFAM" id="SSF53098">
    <property type="entry name" value="Ribonuclease H-like"/>
    <property type="match status" value="1"/>
</dbReference>
<dbReference type="InterPro" id="IPR044730">
    <property type="entry name" value="RNase_H-like_dom_plant"/>
</dbReference>
<dbReference type="Gene3D" id="3.30.420.10">
    <property type="entry name" value="Ribonuclease H-like superfamily/Ribonuclease H"/>
    <property type="match status" value="1"/>
</dbReference>
<name>A0A7J9D6F0_GOSGO</name>
<keyword evidence="3" id="KW-1185">Reference proteome</keyword>
<evidence type="ECO:0000313" key="2">
    <source>
        <dbReference type="EMBL" id="MBA0756292.1"/>
    </source>
</evidence>
<dbReference type="CDD" id="cd06222">
    <property type="entry name" value="RNase_H_like"/>
    <property type="match status" value="1"/>
</dbReference>
<gene>
    <name evidence="2" type="ORF">Gogos_021027</name>
</gene>
<dbReference type="EMBL" id="JABEZY010274052">
    <property type="protein sequence ID" value="MBA0756292.1"/>
    <property type="molecule type" value="Genomic_DNA"/>
</dbReference>
<dbReference type="Proteomes" id="UP000593579">
    <property type="component" value="Unassembled WGS sequence"/>
</dbReference>
<dbReference type="OrthoDB" id="1001181at2759"/>
<dbReference type="InterPro" id="IPR012337">
    <property type="entry name" value="RNaseH-like_sf"/>
</dbReference>
<protein>
    <recommendedName>
        <fullName evidence="1">RNase H type-1 domain-containing protein</fullName>
    </recommendedName>
</protein>
<evidence type="ECO:0000313" key="3">
    <source>
        <dbReference type="Proteomes" id="UP000593579"/>
    </source>
</evidence>
<accession>A0A7J9D6F0</accession>
<dbReference type="GO" id="GO:0003676">
    <property type="term" value="F:nucleic acid binding"/>
    <property type="evidence" value="ECO:0007669"/>
    <property type="project" value="InterPro"/>
</dbReference>
<sequence length="168" mass="19277">MVHERKLVLGRDLVQKIQSYLAELEGVGKERRTLTTARIQRQRKEKTEDIIQFDAAFDANRGILQAIKLGILLGLRSVTVMGDSKTVIKKCQATDMDKLIIGAVIRDIQSYSSRFQEIIFQFVQKLENFQAHKLAKEALAKGEERYLVRDELICNEGALEEEWSRNPD</sequence>
<comment type="caution">
    <text evidence="2">The sequence shown here is derived from an EMBL/GenBank/DDBJ whole genome shotgun (WGS) entry which is preliminary data.</text>
</comment>
<dbReference type="Pfam" id="PF13456">
    <property type="entry name" value="RVT_3"/>
    <property type="match status" value="1"/>
</dbReference>
<evidence type="ECO:0000259" key="1">
    <source>
        <dbReference type="Pfam" id="PF13456"/>
    </source>
</evidence>
<dbReference type="InterPro" id="IPR036397">
    <property type="entry name" value="RNaseH_sf"/>
</dbReference>